<keyword evidence="1" id="KW-0812">Transmembrane</keyword>
<accession>A0A0W0ZI04</accession>
<keyword evidence="1" id="KW-0472">Membrane</keyword>
<comment type="caution">
    <text evidence="2">The sequence shown here is derived from an EMBL/GenBank/DDBJ whole genome shotgun (WGS) entry which is preliminary data.</text>
</comment>
<evidence type="ECO:0000313" key="3">
    <source>
        <dbReference type="Proteomes" id="UP000054926"/>
    </source>
</evidence>
<keyword evidence="3" id="KW-1185">Reference proteome</keyword>
<dbReference type="PATRIC" id="fig|947033.5.peg.1854"/>
<organism evidence="2 3">
    <name type="scientific">Legionella steelei</name>
    <dbReference type="NCBI Taxonomy" id="947033"/>
    <lineage>
        <taxon>Bacteria</taxon>
        <taxon>Pseudomonadati</taxon>
        <taxon>Pseudomonadota</taxon>
        <taxon>Gammaproteobacteria</taxon>
        <taxon>Legionellales</taxon>
        <taxon>Legionellaceae</taxon>
        <taxon>Legionella</taxon>
    </lineage>
</organism>
<evidence type="ECO:0000256" key="1">
    <source>
        <dbReference type="SAM" id="Phobius"/>
    </source>
</evidence>
<sequence length="155" mass="17567">MQKINRNFKNLAATSKTMRKISHHYPFFSSSEEEKRSKIVEEYHKTEPSFFYKYIVNNPVGIISLAMGNFILSSFAGVCIDELFPGYRLARVAASLSFVNAILGSLVVIDQCVDSAHKRAVQVKDFKNSYLKLSLFNFPETKNEQTQENCLGNGL</sequence>
<reference evidence="2 3" key="1">
    <citation type="submission" date="2015-11" db="EMBL/GenBank/DDBJ databases">
        <title>Genomic analysis of 38 Legionella species identifies large and diverse effector repertoires.</title>
        <authorList>
            <person name="Burstein D."/>
            <person name="Amaro F."/>
            <person name="Zusman T."/>
            <person name="Lifshitz Z."/>
            <person name="Cohen O."/>
            <person name="Gilbert J.A."/>
            <person name="Pupko T."/>
            <person name="Shuman H.A."/>
            <person name="Segal G."/>
        </authorList>
    </citation>
    <scope>NUCLEOTIDE SEQUENCE [LARGE SCALE GENOMIC DNA]</scope>
    <source>
        <strain evidence="2 3">IMVS3376</strain>
    </source>
</reference>
<feature type="transmembrane region" description="Helical" evidence="1">
    <location>
        <begin position="54"/>
        <end position="77"/>
    </location>
</feature>
<dbReference type="Proteomes" id="UP000054926">
    <property type="component" value="Unassembled WGS sequence"/>
</dbReference>
<dbReference type="AlphaFoldDB" id="A0A0W0ZI04"/>
<keyword evidence="1" id="KW-1133">Transmembrane helix</keyword>
<evidence type="ECO:0000313" key="2">
    <source>
        <dbReference type="EMBL" id="KTD68596.1"/>
    </source>
</evidence>
<dbReference type="RefSeq" id="WP_058510671.1">
    <property type="nucleotide sequence ID" value="NZ_LNYY01000019.1"/>
</dbReference>
<proteinExistence type="predicted"/>
<feature type="transmembrane region" description="Helical" evidence="1">
    <location>
        <begin position="89"/>
        <end position="109"/>
    </location>
</feature>
<gene>
    <name evidence="2" type="ORF">Lste_1754</name>
</gene>
<name>A0A0W0ZI04_9GAMM</name>
<dbReference type="EMBL" id="LNYY01000019">
    <property type="protein sequence ID" value="KTD68596.1"/>
    <property type="molecule type" value="Genomic_DNA"/>
</dbReference>
<protein>
    <submittedName>
        <fullName evidence="2">Uncharacterized protein</fullName>
    </submittedName>
</protein>